<dbReference type="Proteomes" id="UP001303473">
    <property type="component" value="Unassembled WGS sequence"/>
</dbReference>
<dbReference type="EMBL" id="MU853827">
    <property type="protein sequence ID" value="KAK3938531.1"/>
    <property type="molecule type" value="Genomic_DNA"/>
</dbReference>
<sequence length="322" mass="35523">MTHNHINYQARLNFVQKLLCKRFSLSKNADIVPIRYDPEFPFKYNNFVYRVSLPSPIDADQTAKDGALQPGCVAIPKGTTELIVRLTNSDAEGMHAATRVENEVATITLASAALRAFRPNVVPQLMAGTPVVDSLENNLDLGQKKQILLQMAQLLKALQEHQLPESITDFGGVTFDEAGTIASAAMPSVGAGPWPSYEASFRSRLEIALAKADGNPYIKGWRANGLREQGFLSSAFCQGSFPSSLPPRITTEAGKVEWEAAKAWENAPIEAGIADVDTVLCSILPWRVSNEDILRRQTEEVIMECKNDNEEHLDKLLRRLGF</sequence>
<dbReference type="AlphaFoldDB" id="A0AAN6N4R1"/>
<evidence type="ECO:0008006" key="3">
    <source>
        <dbReference type="Google" id="ProtNLM"/>
    </source>
</evidence>
<comment type="caution">
    <text evidence="1">The sequence shown here is derived from an EMBL/GenBank/DDBJ whole genome shotgun (WGS) entry which is preliminary data.</text>
</comment>
<keyword evidence="2" id="KW-1185">Reference proteome</keyword>
<name>A0AAN6N4R1_9PEZI</name>
<protein>
    <recommendedName>
        <fullName evidence="3">Aminoglycoside phosphotransferase domain-containing protein</fullName>
    </recommendedName>
</protein>
<proteinExistence type="predicted"/>
<reference evidence="2" key="1">
    <citation type="journal article" date="2023" name="Mol. Phylogenet. Evol.">
        <title>Genome-scale phylogeny and comparative genomics of the fungal order Sordariales.</title>
        <authorList>
            <person name="Hensen N."/>
            <person name="Bonometti L."/>
            <person name="Westerberg I."/>
            <person name="Brannstrom I.O."/>
            <person name="Guillou S."/>
            <person name="Cros-Aarteil S."/>
            <person name="Calhoun S."/>
            <person name="Haridas S."/>
            <person name="Kuo A."/>
            <person name="Mondo S."/>
            <person name="Pangilinan J."/>
            <person name="Riley R."/>
            <person name="LaButti K."/>
            <person name="Andreopoulos B."/>
            <person name="Lipzen A."/>
            <person name="Chen C."/>
            <person name="Yan M."/>
            <person name="Daum C."/>
            <person name="Ng V."/>
            <person name="Clum A."/>
            <person name="Steindorff A."/>
            <person name="Ohm R.A."/>
            <person name="Martin F."/>
            <person name="Silar P."/>
            <person name="Natvig D.O."/>
            <person name="Lalanne C."/>
            <person name="Gautier V."/>
            <person name="Ament-Velasquez S.L."/>
            <person name="Kruys A."/>
            <person name="Hutchinson M.I."/>
            <person name="Powell A.J."/>
            <person name="Barry K."/>
            <person name="Miller A.N."/>
            <person name="Grigoriev I.V."/>
            <person name="Debuchy R."/>
            <person name="Gladieux P."/>
            <person name="Hiltunen Thoren M."/>
            <person name="Johannesson H."/>
        </authorList>
    </citation>
    <scope>NUCLEOTIDE SEQUENCE [LARGE SCALE GENOMIC DNA]</scope>
    <source>
        <strain evidence="2">CBS 340.73</strain>
    </source>
</reference>
<accession>A0AAN6N4R1</accession>
<gene>
    <name evidence="1" type="ORF">QBC46DRAFT_460167</name>
</gene>
<organism evidence="1 2">
    <name type="scientific">Diplogelasinospora grovesii</name>
    <dbReference type="NCBI Taxonomy" id="303347"/>
    <lineage>
        <taxon>Eukaryota</taxon>
        <taxon>Fungi</taxon>
        <taxon>Dikarya</taxon>
        <taxon>Ascomycota</taxon>
        <taxon>Pezizomycotina</taxon>
        <taxon>Sordariomycetes</taxon>
        <taxon>Sordariomycetidae</taxon>
        <taxon>Sordariales</taxon>
        <taxon>Diplogelasinosporaceae</taxon>
        <taxon>Diplogelasinospora</taxon>
    </lineage>
</organism>
<evidence type="ECO:0000313" key="1">
    <source>
        <dbReference type="EMBL" id="KAK3938531.1"/>
    </source>
</evidence>
<evidence type="ECO:0000313" key="2">
    <source>
        <dbReference type="Proteomes" id="UP001303473"/>
    </source>
</evidence>